<dbReference type="EMBL" id="LPDO01000098">
    <property type="protein sequence ID" value="KVT50209.1"/>
    <property type="molecule type" value="Genomic_DNA"/>
</dbReference>
<protein>
    <submittedName>
        <fullName evidence="1">Uncharacterized protein</fullName>
    </submittedName>
</protein>
<name>A0AAW3NAB6_9BURK</name>
<organism evidence="1 2">
    <name type="scientific">Burkholderia ubonensis</name>
    <dbReference type="NCBI Taxonomy" id="101571"/>
    <lineage>
        <taxon>Bacteria</taxon>
        <taxon>Pseudomonadati</taxon>
        <taxon>Pseudomonadota</taxon>
        <taxon>Betaproteobacteria</taxon>
        <taxon>Burkholderiales</taxon>
        <taxon>Burkholderiaceae</taxon>
        <taxon>Burkholderia</taxon>
        <taxon>Burkholderia cepacia complex</taxon>
    </lineage>
</organism>
<evidence type="ECO:0000313" key="1">
    <source>
        <dbReference type="EMBL" id="KVT50209.1"/>
    </source>
</evidence>
<comment type="caution">
    <text evidence="1">The sequence shown here is derived from an EMBL/GenBank/DDBJ whole genome shotgun (WGS) entry which is preliminary data.</text>
</comment>
<sequence length="77" mass="8045">MASISAIATAMNSIQDRVTNDMKAKADRLAGKTDLDQKDLNELQVATELTKAVNQATQGAISAIGEGMAVAARAVNR</sequence>
<evidence type="ECO:0000313" key="2">
    <source>
        <dbReference type="Proteomes" id="UP000056732"/>
    </source>
</evidence>
<accession>A0AAW3NAB6</accession>
<proteinExistence type="predicted"/>
<dbReference type="AlphaFoldDB" id="A0AAW3NAB6"/>
<reference evidence="1 2" key="1">
    <citation type="submission" date="2015-11" db="EMBL/GenBank/DDBJ databases">
        <title>Expanding the genomic diversity of Burkholderia species for the development of highly accurate diagnostics.</title>
        <authorList>
            <person name="Sahl J."/>
            <person name="Keim P."/>
            <person name="Wagner D."/>
        </authorList>
    </citation>
    <scope>NUCLEOTIDE SEQUENCE [LARGE SCALE GENOMIC DNA]</scope>
    <source>
        <strain evidence="1 2">MSMB1137WGS</strain>
    </source>
</reference>
<dbReference type="RefSeq" id="WP_059931142.1">
    <property type="nucleotide sequence ID" value="NZ_LPDO01000098.1"/>
</dbReference>
<gene>
    <name evidence="1" type="ORF">WK53_11285</name>
</gene>
<dbReference type="Proteomes" id="UP000056732">
    <property type="component" value="Unassembled WGS sequence"/>
</dbReference>